<name>A0A249PMJ5_9HYPH</name>
<dbReference type="KEGG" id="esj:SJ05684_a38440"/>
<evidence type="ECO:0000259" key="2">
    <source>
        <dbReference type="Pfam" id="PF00722"/>
    </source>
</evidence>
<dbReference type="InterPro" id="IPR013320">
    <property type="entry name" value="ConA-like_dom_sf"/>
</dbReference>
<evidence type="ECO:0000313" key="4">
    <source>
        <dbReference type="Proteomes" id="UP000217211"/>
    </source>
</evidence>
<evidence type="ECO:0000313" key="3">
    <source>
        <dbReference type="EMBL" id="ASY67158.1"/>
    </source>
</evidence>
<dbReference type="Gene3D" id="2.60.120.200">
    <property type="match status" value="1"/>
</dbReference>
<accession>A0A249PMJ5</accession>
<gene>
    <name evidence="3" type="ORF">SJ05684_a38440</name>
</gene>
<keyword evidence="3" id="KW-0614">Plasmid</keyword>
<dbReference type="RefSeq" id="WP_015633573.1">
    <property type="nucleotide sequence ID" value="NZ_AJQT01000163.1"/>
</dbReference>
<keyword evidence="4" id="KW-1185">Reference proteome</keyword>
<dbReference type="GO" id="GO:0005975">
    <property type="term" value="P:carbohydrate metabolic process"/>
    <property type="evidence" value="ECO:0007669"/>
    <property type="project" value="InterPro"/>
</dbReference>
<comment type="similarity">
    <text evidence="1">Belongs to the glycosyl hydrolase 16 family.</text>
</comment>
<dbReference type="GO" id="GO:0004553">
    <property type="term" value="F:hydrolase activity, hydrolyzing O-glycosyl compounds"/>
    <property type="evidence" value="ECO:0007669"/>
    <property type="project" value="InterPro"/>
</dbReference>
<dbReference type="InterPro" id="IPR000757">
    <property type="entry name" value="Beta-glucanase-like"/>
</dbReference>
<geneLocation type="plasmid" evidence="4">
    <name>psj05684a</name>
</geneLocation>
<sequence>MQNDNGYRCSPSYIELGFDASKGEHRYAIEWTPSEIRWLVKVASPPVV</sequence>
<evidence type="ECO:0000256" key="1">
    <source>
        <dbReference type="ARBA" id="ARBA00006865"/>
    </source>
</evidence>
<dbReference type="SUPFAM" id="SSF49899">
    <property type="entry name" value="Concanavalin A-like lectins/glucanases"/>
    <property type="match status" value="1"/>
</dbReference>
<protein>
    <submittedName>
        <fullName evidence="3">Endo-beta-1,3-1,4 glucanase (Licheninase)</fullName>
    </submittedName>
</protein>
<feature type="domain" description="GH16" evidence="2">
    <location>
        <begin position="12"/>
        <end position="40"/>
    </location>
</feature>
<dbReference type="EMBL" id="CP023069">
    <property type="protein sequence ID" value="ASY67158.1"/>
    <property type="molecule type" value="Genomic_DNA"/>
</dbReference>
<dbReference type="AlphaFoldDB" id="A0A249PMJ5"/>
<dbReference type="Pfam" id="PF00722">
    <property type="entry name" value="Glyco_hydro_16"/>
    <property type="match status" value="1"/>
</dbReference>
<organism evidence="3 4">
    <name type="scientific">Sinorhizobium sojae CCBAU 05684</name>
    <dbReference type="NCBI Taxonomy" id="716928"/>
    <lineage>
        <taxon>Bacteria</taxon>
        <taxon>Pseudomonadati</taxon>
        <taxon>Pseudomonadota</taxon>
        <taxon>Alphaproteobacteria</taxon>
        <taxon>Hyphomicrobiales</taxon>
        <taxon>Rhizobiaceae</taxon>
        <taxon>Sinorhizobium/Ensifer group</taxon>
        <taxon>Sinorhizobium</taxon>
    </lineage>
</organism>
<proteinExistence type="inferred from homology"/>
<reference evidence="3 4" key="1">
    <citation type="submission" date="2017-08" db="EMBL/GenBank/DDBJ databases">
        <title>Multipartite genome sequences of Sinorhizobium species nodulating soybeans.</title>
        <authorList>
            <person name="Tian C.F."/>
        </authorList>
    </citation>
    <scope>NUCLEOTIDE SEQUENCE [LARGE SCALE GENOMIC DNA]</scope>
    <source>
        <strain evidence="3 4">CCBAU 05684</strain>
        <plasmid evidence="4">psj05684a</plasmid>
    </source>
</reference>
<dbReference type="OrthoDB" id="259382at2"/>
<dbReference type="Proteomes" id="UP000217211">
    <property type="component" value="Plasmid pSJ05684a"/>
</dbReference>